<evidence type="ECO:0000313" key="3">
    <source>
        <dbReference type="Proteomes" id="UP001372338"/>
    </source>
</evidence>
<proteinExistence type="predicted"/>
<dbReference type="EMBL" id="JAYWIO010000004">
    <property type="protein sequence ID" value="KAK7270360.1"/>
    <property type="molecule type" value="Genomic_DNA"/>
</dbReference>
<dbReference type="AlphaFoldDB" id="A0AAN9FAE0"/>
<dbReference type="Proteomes" id="UP001372338">
    <property type="component" value="Unassembled WGS sequence"/>
</dbReference>
<feature type="compositionally biased region" description="Polar residues" evidence="1">
    <location>
        <begin position="1"/>
        <end position="11"/>
    </location>
</feature>
<feature type="region of interest" description="Disordered" evidence="1">
    <location>
        <begin position="105"/>
        <end position="128"/>
    </location>
</feature>
<feature type="region of interest" description="Disordered" evidence="1">
    <location>
        <begin position="1"/>
        <end position="28"/>
    </location>
</feature>
<keyword evidence="3" id="KW-1185">Reference proteome</keyword>
<comment type="caution">
    <text evidence="2">The sequence shown here is derived from an EMBL/GenBank/DDBJ whole genome shotgun (WGS) entry which is preliminary data.</text>
</comment>
<sequence>MATELCSNQEAGNDEKESTTLLLQDPYEDDETLSLSDLPIISSSAQWGHDDFNKEDGKNSRSYYNDEEDGDDFFEFISEDFTTSTSATAESIIFCGKLIPVFKEPPLEKGNNDNNNKKKKVNLESKNDIQKGRNALLPSYDECFKKASQEAKSAKSSYDCEYSSSSSSSRKVSLVRSTTKSRWYLFMFGMSRLSSNNNEMELRDIRSRQRRSRRRGSVAMKMFPAPEHGEEVKIKVRRNYKGLWKVLRSISLGLGCKSSKLANDVVKAAFV</sequence>
<dbReference type="PANTHER" id="PTHR34130:SF5">
    <property type="entry name" value="OS08G0243800 PROTEIN"/>
    <property type="match status" value="1"/>
</dbReference>
<accession>A0AAN9FAE0</accession>
<feature type="region of interest" description="Disordered" evidence="1">
    <location>
        <begin position="45"/>
        <end position="65"/>
    </location>
</feature>
<dbReference type="PANTHER" id="PTHR34130">
    <property type="entry name" value="OS08G0243800 PROTEIN"/>
    <property type="match status" value="1"/>
</dbReference>
<feature type="compositionally biased region" description="Basic and acidic residues" evidence="1">
    <location>
        <begin position="48"/>
        <end position="59"/>
    </location>
</feature>
<gene>
    <name evidence="2" type="ORF">RIF29_23441</name>
</gene>
<name>A0AAN9FAE0_CROPI</name>
<reference evidence="2 3" key="1">
    <citation type="submission" date="2024-01" db="EMBL/GenBank/DDBJ databases">
        <title>The genomes of 5 underutilized Papilionoideae crops provide insights into root nodulation and disease resistanc.</title>
        <authorList>
            <person name="Yuan L."/>
        </authorList>
    </citation>
    <scope>NUCLEOTIDE SEQUENCE [LARGE SCALE GENOMIC DNA]</scope>
    <source>
        <strain evidence="2">ZHUSHIDOU_FW_LH</strain>
        <tissue evidence="2">Leaf</tissue>
    </source>
</reference>
<evidence type="ECO:0000256" key="1">
    <source>
        <dbReference type="SAM" id="MobiDB-lite"/>
    </source>
</evidence>
<organism evidence="2 3">
    <name type="scientific">Crotalaria pallida</name>
    <name type="common">Smooth rattlebox</name>
    <name type="synonym">Crotalaria striata</name>
    <dbReference type="NCBI Taxonomy" id="3830"/>
    <lineage>
        <taxon>Eukaryota</taxon>
        <taxon>Viridiplantae</taxon>
        <taxon>Streptophyta</taxon>
        <taxon>Embryophyta</taxon>
        <taxon>Tracheophyta</taxon>
        <taxon>Spermatophyta</taxon>
        <taxon>Magnoliopsida</taxon>
        <taxon>eudicotyledons</taxon>
        <taxon>Gunneridae</taxon>
        <taxon>Pentapetalae</taxon>
        <taxon>rosids</taxon>
        <taxon>fabids</taxon>
        <taxon>Fabales</taxon>
        <taxon>Fabaceae</taxon>
        <taxon>Papilionoideae</taxon>
        <taxon>50 kb inversion clade</taxon>
        <taxon>genistoids sensu lato</taxon>
        <taxon>core genistoids</taxon>
        <taxon>Crotalarieae</taxon>
        <taxon>Crotalaria</taxon>
    </lineage>
</organism>
<evidence type="ECO:0000313" key="2">
    <source>
        <dbReference type="EMBL" id="KAK7270360.1"/>
    </source>
</evidence>
<protein>
    <submittedName>
        <fullName evidence="2">Uncharacterized protein</fullName>
    </submittedName>
</protein>